<evidence type="ECO:0000256" key="2">
    <source>
        <dbReference type="ARBA" id="ARBA00023118"/>
    </source>
</evidence>
<evidence type="ECO:0000259" key="3">
    <source>
        <dbReference type="Pfam" id="PF22335"/>
    </source>
</evidence>
<reference evidence="4 5" key="1">
    <citation type="submission" date="2020-03" db="EMBL/GenBank/DDBJ databases">
        <title>WGS of actinomycetes isolated from Thailand.</title>
        <authorList>
            <person name="Thawai C."/>
        </authorList>
    </citation>
    <scope>NUCLEOTIDE SEQUENCE [LARGE SCALE GENOMIC DNA]</scope>
    <source>
        <strain evidence="4 5">FMUSA5-5</strain>
    </source>
</reference>
<evidence type="ECO:0000256" key="1">
    <source>
        <dbReference type="ARBA" id="ARBA00022741"/>
    </source>
</evidence>
<comment type="caution">
    <text evidence="4">The sequence shown here is derived from an EMBL/GenBank/DDBJ whole genome shotgun (WGS) entry which is preliminary data.</text>
</comment>
<dbReference type="RefSeq" id="WP_168021101.1">
    <property type="nucleotide sequence ID" value="NZ_JAATEP010000078.1"/>
</dbReference>
<evidence type="ECO:0000313" key="4">
    <source>
        <dbReference type="EMBL" id="NJP97981.1"/>
    </source>
</evidence>
<dbReference type="InterPro" id="IPR054767">
    <property type="entry name" value="Cas10-Cmr2_palm2"/>
</dbReference>
<protein>
    <recommendedName>
        <fullName evidence="3">Cas10/Cmr2 second palm domain-containing protein</fullName>
    </recommendedName>
</protein>
<dbReference type="InterPro" id="IPR043128">
    <property type="entry name" value="Rev_trsase/Diguanyl_cyclase"/>
</dbReference>
<accession>A0ABX1BQB8</accession>
<sequence>MHLVVMATAGNQRYIFSSGKRQEIVGASDLIARVNGAWLFEALAELFPGFDRHTWRIETHDAELLVAAAGQISVLVRDRAVGRKLVTALTCRALEEAPGLDLCGVVLDYAPGELGDALRASKARLAAVRELRPSPIGRFLRLPIVADCASSGLPAEGVRREGGEEPQPRSAAAMKKLAAYPGALNRLSGQVPPDPRTMRKVVDRLGLEADWVAIVHADGNGLGEVFRSVVESTDGHDDRTQADSLRNFSLGVDGCAARALARALEKTGQELDQYDLLPVLPLVVGGDDLTVVCEGEVALPFTRHYLEAFEEETARDIRLRPLLAALKLTHLGAGAGVAIVKRNYPFHFAYELAEQLATEEAKKVKQWSSALAFVALYESSAPDLERIRTSVSWSGGSSSSASPYLVGAGAQEARARGRTWDDLVGRVEALRWRDEQGELLISRGAAHDLREGLCLGPEVVASRLELLKARYSGERLRAQVLEQLTHDGELVWTVPGETGDKQVTGLLDAMAAMQFVPEAR</sequence>
<evidence type="ECO:0000313" key="5">
    <source>
        <dbReference type="Proteomes" id="UP000696294"/>
    </source>
</evidence>
<keyword evidence="5" id="KW-1185">Reference proteome</keyword>
<proteinExistence type="predicted"/>
<keyword evidence="2" id="KW-0051">Antiviral defense</keyword>
<dbReference type="Gene3D" id="3.30.70.270">
    <property type="match status" value="1"/>
</dbReference>
<organism evidence="4 5">
    <name type="scientific">Nonomuraea composti</name>
    <dbReference type="NCBI Taxonomy" id="2720023"/>
    <lineage>
        <taxon>Bacteria</taxon>
        <taxon>Bacillati</taxon>
        <taxon>Actinomycetota</taxon>
        <taxon>Actinomycetes</taxon>
        <taxon>Streptosporangiales</taxon>
        <taxon>Streptosporangiaceae</taxon>
        <taxon>Nonomuraea</taxon>
    </lineage>
</organism>
<dbReference type="EMBL" id="JAATEP010000078">
    <property type="protein sequence ID" value="NJP97981.1"/>
    <property type="molecule type" value="Genomic_DNA"/>
</dbReference>
<keyword evidence="1" id="KW-0547">Nucleotide-binding</keyword>
<gene>
    <name evidence="4" type="ORF">HCN51_52635</name>
</gene>
<dbReference type="Proteomes" id="UP000696294">
    <property type="component" value="Unassembled WGS sequence"/>
</dbReference>
<dbReference type="Pfam" id="PF22335">
    <property type="entry name" value="Cas10-Cmr2_palm2"/>
    <property type="match status" value="1"/>
</dbReference>
<feature type="domain" description="Cas10/Cmr2 second palm" evidence="3">
    <location>
        <begin position="212"/>
        <end position="365"/>
    </location>
</feature>
<name>A0ABX1BQB8_9ACTN</name>